<evidence type="ECO:0000256" key="4">
    <source>
        <dbReference type="ARBA" id="ARBA00022840"/>
    </source>
</evidence>
<evidence type="ECO:0000256" key="3">
    <source>
        <dbReference type="ARBA" id="ARBA00022741"/>
    </source>
</evidence>
<dbReference type="InterPro" id="IPR003593">
    <property type="entry name" value="AAA+_ATPase"/>
</dbReference>
<evidence type="ECO:0000259" key="5">
    <source>
        <dbReference type="PROSITE" id="PS50893"/>
    </source>
</evidence>
<evidence type="ECO:0000256" key="2">
    <source>
        <dbReference type="ARBA" id="ARBA00022448"/>
    </source>
</evidence>
<comment type="caution">
    <text evidence="6">The sequence shown here is derived from an EMBL/GenBank/DDBJ whole genome shotgun (WGS) entry which is preliminary data.</text>
</comment>
<dbReference type="PANTHER" id="PTHR46743:SF2">
    <property type="entry name" value="TEICHOIC ACIDS EXPORT ATP-BINDING PROTEIN TAGH"/>
    <property type="match status" value="1"/>
</dbReference>
<dbReference type="InterPro" id="IPR003439">
    <property type="entry name" value="ABC_transporter-like_ATP-bd"/>
</dbReference>
<dbReference type="Pfam" id="PF00005">
    <property type="entry name" value="ABC_tran"/>
    <property type="match status" value="1"/>
</dbReference>
<keyword evidence="3" id="KW-0547">Nucleotide-binding</keyword>
<dbReference type="PROSITE" id="PS50893">
    <property type="entry name" value="ABC_TRANSPORTER_2"/>
    <property type="match status" value="1"/>
</dbReference>
<dbReference type="GO" id="GO:0140359">
    <property type="term" value="F:ABC-type transporter activity"/>
    <property type="evidence" value="ECO:0007669"/>
    <property type="project" value="InterPro"/>
</dbReference>
<sequence length="247" mass="28148">MNTQQMVLQVEEISKSFFIPEMIVNTLRERFITSLFKRKLTLHEHQILKAVSFSVEKGQFLGIIGSNGSGKSTLLKIISGIYVPDQGNIIMKAKLVPFLELGVGFNPELTGRENIFLNGIILGMTRKEVTHLFEKIVEFSELKEFLDLKLKNYSSGMQLRLAFAIAVHVHADIYIFDEVLAVGDLHFQQKCLQVFEEFRRKGVSIILVSHNLEQIKNFCDQVIWLDNGKVRMMGDPEPVVSEYIKAS</sequence>
<name>A0A1F4XLZ4_9BACT</name>
<evidence type="ECO:0000256" key="1">
    <source>
        <dbReference type="ARBA" id="ARBA00005417"/>
    </source>
</evidence>
<accession>A0A1F4XLZ4</accession>
<protein>
    <recommendedName>
        <fullName evidence="5">ABC transporter domain-containing protein</fullName>
    </recommendedName>
</protein>
<dbReference type="InterPro" id="IPR027417">
    <property type="entry name" value="P-loop_NTPase"/>
</dbReference>
<comment type="similarity">
    <text evidence="1">Belongs to the ABC transporter superfamily.</text>
</comment>
<dbReference type="EMBL" id="MEWR01000011">
    <property type="protein sequence ID" value="OGC82123.1"/>
    <property type="molecule type" value="Genomic_DNA"/>
</dbReference>
<dbReference type="GO" id="GO:0016020">
    <property type="term" value="C:membrane"/>
    <property type="evidence" value="ECO:0007669"/>
    <property type="project" value="InterPro"/>
</dbReference>
<dbReference type="InterPro" id="IPR050683">
    <property type="entry name" value="Bact_Polysacc_Export_ATP-bd"/>
</dbReference>
<dbReference type="Gene3D" id="3.40.50.300">
    <property type="entry name" value="P-loop containing nucleotide triphosphate hydrolases"/>
    <property type="match status" value="1"/>
</dbReference>
<gene>
    <name evidence="6" type="ORF">A2V81_03165</name>
</gene>
<evidence type="ECO:0000313" key="7">
    <source>
        <dbReference type="Proteomes" id="UP000177614"/>
    </source>
</evidence>
<keyword evidence="4" id="KW-0067">ATP-binding</keyword>
<proteinExistence type="inferred from homology"/>
<dbReference type="STRING" id="1817814.A2V81_03165"/>
<dbReference type="GO" id="GO:0005524">
    <property type="term" value="F:ATP binding"/>
    <property type="evidence" value="ECO:0007669"/>
    <property type="project" value="UniProtKB-KW"/>
</dbReference>
<evidence type="ECO:0000313" key="6">
    <source>
        <dbReference type="EMBL" id="OGC82123.1"/>
    </source>
</evidence>
<dbReference type="SMART" id="SM00382">
    <property type="entry name" value="AAA"/>
    <property type="match status" value="1"/>
</dbReference>
<dbReference type="PANTHER" id="PTHR46743">
    <property type="entry name" value="TEICHOIC ACIDS EXPORT ATP-BINDING PROTEIN TAGH"/>
    <property type="match status" value="1"/>
</dbReference>
<keyword evidence="2" id="KW-0813">Transport</keyword>
<dbReference type="GO" id="GO:0016887">
    <property type="term" value="F:ATP hydrolysis activity"/>
    <property type="evidence" value="ECO:0007669"/>
    <property type="project" value="InterPro"/>
</dbReference>
<organism evidence="6 7">
    <name type="scientific">Candidatus Abawacabacteria bacterium RBG_16_42_10</name>
    <dbReference type="NCBI Taxonomy" id="1817814"/>
    <lineage>
        <taxon>Bacteria</taxon>
        <taxon>Candidatus Abawacaibacteriota</taxon>
    </lineage>
</organism>
<dbReference type="InterPro" id="IPR015860">
    <property type="entry name" value="ABC_transpr_TagH-like"/>
</dbReference>
<reference evidence="6 7" key="1">
    <citation type="journal article" date="2016" name="Nat. Commun.">
        <title>Thousands of microbial genomes shed light on interconnected biogeochemical processes in an aquifer system.</title>
        <authorList>
            <person name="Anantharaman K."/>
            <person name="Brown C.T."/>
            <person name="Hug L.A."/>
            <person name="Sharon I."/>
            <person name="Castelle C.J."/>
            <person name="Probst A.J."/>
            <person name="Thomas B.C."/>
            <person name="Singh A."/>
            <person name="Wilkins M.J."/>
            <person name="Karaoz U."/>
            <person name="Brodie E.L."/>
            <person name="Williams K.H."/>
            <person name="Hubbard S.S."/>
            <person name="Banfield J.F."/>
        </authorList>
    </citation>
    <scope>NUCLEOTIDE SEQUENCE [LARGE SCALE GENOMIC DNA]</scope>
</reference>
<dbReference type="Proteomes" id="UP000177614">
    <property type="component" value="Unassembled WGS sequence"/>
</dbReference>
<dbReference type="CDD" id="cd03220">
    <property type="entry name" value="ABC_KpsT_Wzt"/>
    <property type="match status" value="1"/>
</dbReference>
<feature type="domain" description="ABC transporter" evidence="5">
    <location>
        <begin position="8"/>
        <end position="244"/>
    </location>
</feature>
<dbReference type="AlphaFoldDB" id="A0A1F4XLZ4"/>
<dbReference type="SUPFAM" id="SSF52540">
    <property type="entry name" value="P-loop containing nucleoside triphosphate hydrolases"/>
    <property type="match status" value="1"/>
</dbReference>